<dbReference type="SUPFAM" id="SSF55874">
    <property type="entry name" value="ATPase domain of HSP90 chaperone/DNA topoisomerase II/histidine kinase"/>
    <property type="match status" value="1"/>
</dbReference>
<dbReference type="EMBL" id="JAGGLB010000001">
    <property type="protein sequence ID" value="MBP1988665.1"/>
    <property type="molecule type" value="Genomic_DNA"/>
</dbReference>
<name>A0ABS4IM71_9BACL</name>
<evidence type="ECO:0000256" key="2">
    <source>
        <dbReference type="ARBA" id="ARBA00022475"/>
    </source>
</evidence>
<evidence type="ECO:0000256" key="4">
    <source>
        <dbReference type="ARBA" id="ARBA00022679"/>
    </source>
</evidence>
<sequence length="595" mass="68675">MLAGLYKRYLGRFIFRKLNVVIGLTLLAVFISLGLLTYNKFYQLLERREVELLNTNTEKLELNLLDIVDRFKRETISIYKDTVVGQTVETNQYFLPGNIPSEGNEQQKLLEKRYFSTVLSLMLSRNPKADAFLFYRVQDQKLFLQSGPKQLQVDDSFNLPLFFSSFPQNYENPYLGQAGGLFQPTANAEETLIYFANPVFDLKSIRPDQVYGYYLMILDMKSLSDAVLAKQDTKSMLTIKHQGKLLFESDPQGERDKDSKGSSPYIEHTISLKQSGLEITGSKSKSDIQAKLGDIAVYIILILGFSWVICFVAIYSIQNIIVKRLKLMTRHFKKVQINPFTEPIQVQGEDEINDLMIGFNRMTSELQQFINRVYVADIQKRDAEFTAMKMQVHPHFLYNTLESLRMQAVIGDQNLLAEKLYRLGILFRWMLRTADDVIPIQEELQYTEYFLDLLMLGKSNRIAIQVESELDLSHCHMLKFSFQPIIENAIQHGELEKQEQPVIALHIARQADVLVIELSNNGQPINKEARKQLQEKLEHPDYLPQEHLGLKNLHERIKNYCGSEYGLFLAPVRENHDFGVVIKLPFEMLKGVSGR</sequence>
<feature type="domain" description="HAMP" evidence="13">
    <location>
        <begin position="319"/>
        <end position="371"/>
    </location>
</feature>
<dbReference type="InterPro" id="IPR050640">
    <property type="entry name" value="Bact_2-comp_sensor_kinase"/>
</dbReference>
<dbReference type="InterPro" id="IPR010559">
    <property type="entry name" value="Sig_transdc_His_kin_internal"/>
</dbReference>
<dbReference type="InterPro" id="IPR003660">
    <property type="entry name" value="HAMP_dom"/>
</dbReference>
<dbReference type="Proteomes" id="UP001519287">
    <property type="component" value="Unassembled WGS sequence"/>
</dbReference>
<feature type="transmembrane region" description="Helical" evidence="12">
    <location>
        <begin position="295"/>
        <end position="317"/>
    </location>
</feature>
<dbReference type="PANTHER" id="PTHR34220:SF11">
    <property type="entry name" value="SENSOR PROTEIN KINASE HPTS"/>
    <property type="match status" value="1"/>
</dbReference>
<evidence type="ECO:0000313" key="14">
    <source>
        <dbReference type="EMBL" id="MBP1988665.1"/>
    </source>
</evidence>
<dbReference type="PANTHER" id="PTHR34220">
    <property type="entry name" value="SENSOR HISTIDINE KINASE YPDA"/>
    <property type="match status" value="1"/>
</dbReference>
<evidence type="ECO:0000259" key="13">
    <source>
        <dbReference type="PROSITE" id="PS50885"/>
    </source>
</evidence>
<keyword evidence="9 12" id="KW-1133">Transmembrane helix</keyword>
<dbReference type="SUPFAM" id="SSF158472">
    <property type="entry name" value="HAMP domain-like"/>
    <property type="match status" value="1"/>
</dbReference>
<keyword evidence="2" id="KW-1003">Cell membrane</keyword>
<evidence type="ECO:0000256" key="5">
    <source>
        <dbReference type="ARBA" id="ARBA00022692"/>
    </source>
</evidence>
<feature type="transmembrane region" description="Helical" evidence="12">
    <location>
        <begin position="20"/>
        <end position="38"/>
    </location>
</feature>
<dbReference type="Gene3D" id="3.30.565.10">
    <property type="entry name" value="Histidine kinase-like ATPase, C-terminal domain"/>
    <property type="match status" value="1"/>
</dbReference>
<evidence type="ECO:0000256" key="10">
    <source>
        <dbReference type="ARBA" id="ARBA00023012"/>
    </source>
</evidence>
<reference evidence="14 15" key="1">
    <citation type="submission" date="2021-03" db="EMBL/GenBank/DDBJ databases">
        <title>Genomic Encyclopedia of Type Strains, Phase IV (KMG-IV): sequencing the most valuable type-strain genomes for metagenomic binning, comparative biology and taxonomic classification.</title>
        <authorList>
            <person name="Goeker M."/>
        </authorList>
    </citation>
    <scope>NUCLEOTIDE SEQUENCE [LARGE SCALE GENOMIC DNA]</scope>
    <source>
        <strain evidence="14 15">DSM 26048</strain>
    </source>
</reference>
<evidence type="ECO:0000256" key="12">
    <source>
        <dbReference type="SAM" id="Phobius"/>
    </source>
</evidence>
<accession>A0ABS4IM71</accession>
<dbReference type="Pfam" id="PF06580">
    <property type="entry name" value="His_kinase"/>
    <property type="match status" value="1"/>
</dbReference>
<comment type="caution">
    <text evidence="14">The sequence shown here is derived from an EMBL/GenBank/DDBJ whole genome shotgun (WGS) entry which is preliminary data.</text>
</comment>
<keyword evidence="10" id="KW-0902">Two-component regulatory system</keyword>
<keyword evidence="3" id="KW-0597">Phosphoprotein</keyword>
<keyword evidence="8" id="KW-0067">ATP-binding</keyword>
<evidence type="ECO:0000256" key="7">
    <source>
        <dbReference type="ARBA" id="ARBA00022777"/>
    </source>
</evidence>
<evidence type="ECO:0000313" key="15">
    <source>
        <dbReference type="Proteomes" id="UP001519287"/>
    </source>
</evidence>
<evidence type="ECO:0000256" key="1">
    <source>
        <dbReference type="ARBA" id="ARBA00004651"/>
    </source>
</evidence>
<dbReference type="Gene3D" id="6.10.340.10">
    <property type="match status" value="1"/>
</dbReference>
<evidence type="ECO:0000256" key="8">
    <source>
        <dbReference type="ARBA" id="ARBA00022840"/>
    </source>
</evidence>
<dbReference type="Pfam" id="PF00672">
    <property type="entry name" value="HAMP"/>
    <property type="match status" value="1"/>
</dbReference>
<dbReference type="RefSeq" id="WP_209968890.1">
    <property type="nucleotide sequence ID" value="NZ_JAGGLB010000001.1"/>
</dbReference>
<keyword evidence="7 14" id="KW-0418">Kinase</keyword>
<evidence type="ECO:0000256" key="11">
    <source>
        <dbReference type="ARBA" id="ARBA00023136"/>
    </source>
</evidence>
<organism evidence="14 15">
    <name type="scientific">Paenibacillus eucommiae</name>
    <dbReference type="NCBI Taxonomy" id="1355755"/>
    <lineage>
        <taxon>Bacteria</taxon>
        <taxon>Bacillati</taxon>
        <taxon>Bacillota</taxon>
        <taxon>Bacilli</taxon>
        <taxon>Bacillales</taxon>
        <taxon>Paenibacillaceae</taxon>
        <taxon>Paenibacillus</taxon>
    </lineage>
</organism>
<protein>
    <submittedName>
        <fullName evidence="14">Sensor histidine kinase YesM</fullName>
    </submittedName>
</protein>
<dbReference type="CDD" id="cd06225">
    <property type="entry name" value="HAMP"/>
    <property type="match status" value="1"/>
</dbReference>
<evidence type="ECO:0000256" key="9">
    <source>
        <dbReference type="ARBA" id="ARBA00022989"/>
    </source>
</evidence>
<keyword evidence="15" id="KW-1185">Reference proteome</keyword>
<dbReference type="SMART" id="SM00304">
    <property type="entry name" value="HAMP"/>
    <property type="match status" value="1"/>
</dbReference>
<dbReference type="GO" id="GO:0016301">
    <property type="term" value="F:kinase activity"/>
    <property type="evidence" value="ECO:0007669"/>
    <property type="project" value="UniProtKB-KW"/>
</dbReference>
<keyword evidence="4" id="KW-0808">Transferase</keyword>
<evidence type="ECO:0000256" key="3">
    <source>
        <dbReference type="ARBA" id="ARBA00022553"/>
    </source>
</evidence>
<dbReference type="InterPro" id="IPR036890">
    <property type="entry name" value="HATPase_C_sf"/>
</dbReference>
<evidence type="ECO:0000256" key="6">
    <source>
        <dbReference type="ARBA" id="ARBA00022741"/>
    </source>
</evidence>
<keyword evidence="11 12" id="KW-0472">Membrane</keyword>
<proteinExistence type="predicted"/>
<dbReference type="PROSITE" id="PS50885">
    <property type="entry name" value="HAMP"/>
    <property type="match status" value="1"/>
</dbReference>
<gene>
    <name evidence="14" type="ORF">J2Z66_000260</name>
</gene>
<keyword evidence="6" id="KW-0547">Nucleotide-binding</keyword>
<keyword evidence="5 12" id="KW-0812">Transmembrane</keyword>
<comment type="subcellular location">
    <subcellularLocation>
        <location evidence="1">Cell membrane</location>
        <topology evidence="1">Multi-pass membrane protein</topology>
    </subcellularLocation>
</comment>